<dbReference type="AlphaFoldDB" id="A0A291RMK5"/>
<evidence type="ECO:0000256" key="1">
    <source>
        <dbReference type="SAM" id="Phobius"/>
    </source>
</evidence>
<keyword evidence="1" id="KW-0472">Membrane</keyword>
<feature type="transmembrane region" description="Helical" evidence="1">
    <location>
        <begin position="176"/>
        <end position="206"/>
    </location>
</feature>
<organism evidence="3 4">
    <name type="scientific">Nocardia terpenica</name>
    <dbReference type="NCBI Taxonomy" id="455432"/>
    <lineage>
        <taxon>Bacteria</taxon>
        <taxon>Bacillati</taxon>
        <taxon>Actinomycetota</taxon>
        <taxon>Actinomycetes</taxon>
        <taxon>Mycobacteriales</taxon>
        <taxon>Nocardiaceae</taxon>
        <taxon>Nocardia</taxon>
    </lineage>
</organism>
<feature type="transmembrane region" description="Helical" evidence="1">
    <location>
        <begin position="146"/>
        <end position="170"/>
    </location>
</feature>
<evidence type="ECO:0000313" key="3">
    <source>
        <dbReference type="EMBL" id="ATL68841.1"/>
    </source>
</evidence>
<gene>
    <name evidence="3" type="ORF">CRH09_24275</name>
</gene>
<keyword evidence="1" id="KW-0812">Transmembrane</keyword>
<dbReference type="EMBL" id="CP023778">
    <property type="protein sequence ID" value="ATL68841.1"/>
    <property type="molecule type" value="Genomic_DNA"/>
</dbReference>
<dbReference type="KEGG" id="ntp:CRH09_24275"/>
<dbReference type="GeneID" id="88360458"/>
<dbReference type="RefSeq" id="WP_098695903.1">
    <property type="nucleotide sequence ID" value="NZ_CP023778.1"/>
</dbReference>
<feature type="domain" description="DUF8020" evidence="2">
    <location>
        <begin position="40"/>
        <end position="108"/>
    </location>
</feature>
<evidence type="ECO:0000313" key="4">
    <source>
        <dbReference type="Proteomes" id="UP000221961"/>
    </source>
</evidence>
<dbReference type="Pfam" id="PF26059">
    <property type="entry name" value="DUF8020"/>
    <property type="match status" value="1"/>
</dbReference>
<name>A0A291RMK5_9NOCA</name>
<reference evidence="3 4" key="1">
    <citation type="submission" date="2017-10" db="EMBL/GenBank/DDBJ databases">
        <title>Comparative genomics between pathogenic Norcardia.</title>
        <authorList>
            <person name="Zeng L."/>
        </authorList>
    </citation>
    <scope>NUCLEOTIDE SEQUENCE [LARGE SCALE GENOMIC DNA]</scope>
    <source>
        <strain evidence="3 4">NC_YFY_NT001</strain>
    </source>
</reference>
<dbReference type="InterPro" id="IPR058333">
    <property type="entry name" value="DUF8020"/>
</dbReference>
<evidence type="ECO:0000259" key="2">
    <source>
        <dbReference type="Pfam" id="PF26059"/>
    </source>
</evidence>
<keyword evidence="1" id="KW-1133">Transmembrane helix</keyword>
<accession>A0A291RMK5</accession>
<dbReference type="Proteomes" id="UP000221961">
    <property type="component" value="Chromosome"/>
</dbReference>
<sequence>MHSYLGKFTTVALLPIVTTATVGVASGNARSTPDQDSATVGYRATTSGESVLIETDLGSLVAEDGVFRVKAGDGTDLAGAELSFRVDDFIFPIAARISGRTATLTPQFDLTHAIYQPVEQPLEDSAPWQTPYDRERAAWDRMTSTIALGATIGAVVGGIGGAAVGCLLGGLAGAGIAAATIIGMFGPFLPAAAIGCLGGIVAVGALGAVAGQLLIAAPIAIFAAVQYFTTINEPFTPSPRK</sequence>
<feature type="transmembrane region" description="Helical" evidence="1">
    <location>
        <begin position="213"/>
        <end position="231"/>
    </location>
</feature>
<protein>
    <recommendedName>
        <fullName evidence="2">DUF8020 domain-containing protein</fullName>
    </recommendedName>
</protein>
<proteinExistence type="predicted"/>